<sequence length="355" mass="38440">DWHRKTLGPCSEVYPDEMPATLWLPKGSLGRPNGKFPGWDKWPKEEDRKADAAKKDTKATKDAKDTKDTTKKGGKDKGLRRGSTKVVEKKSEDQPGGALPTKAELEAAAIKIQSAQRCRVARGIFADRKLALLFATKKGTGGIDPDSVFLPKIDSLPKEPDLQELDLRFDCVGRLGAGRLSQLMGQELDRLELHGNYIGSIGVGQLSSTLDKQEKLKVLGLAWNGIGDEGLAYLAKAVKQLQQLEELSLAHNRFGDVGAKALAEALKGHKSLTQLDLQDNAITQIGVEELLRAGGRRLKLDLSGNCIAHERLEQLMTAADKRHKGDSATEAGIAAAAAEAAAAKRLKGRKATQKF</sequence>
<dbReference type="PROSITE" id="PS51450">
    <property type="entry name" value="LRR"/>
    <property type="match status" value="1"/>
</dbReference>
<reference evidence="3" key="1">
    <citation type="submission" date="2021-02" db="EMBL/GenBank/DDBJ databases">
        <authorList>
            <person name="Dougan E. K."/>
            <person name="Rhodes N."/>
            <person name="Thang M."/>
            <person name="Chan C."/>
        </authorList>
    </citation>
    <scope>NUCLEOTIDE SEQUENCE</scope>
</reference>
<proteinExistence type="predicted"/>
<dbReference type="InterPro" id="IPR052201">
    <property type="entry name" value="LRR-containing_regulator"/>
</dbReference>
<evidence type="ECO:0000256" key="1">
    <source>
        <dbReference type="ARBA" id="ARBA00022737"/>
    </source>
</evidence>
<dbReference type="PANTHER" id="PTHR24111:SF0">
    <property type="entry name" value="LEUCINE-RICH REPEAT-CONTAINING PROTEIN"/>
    <property type="match status" value="1"/>
</dbReference>
<evidence type="ECO:0000313" key="4">
    <source>
        <dbReference type="Proteomes" id="UP000626109"/>
    </source>
</evidence>
<gene>
    <name evidence="3" type="ORF">PGLA2088_LOCUS15694</name>
</gene>
<feature type="non-terminal residue" evidence="3">
    <location>
        <position position="1"/>
    </location>
</feature>
<dbReference type="Pfam" id="PF13516">
    <property type="entry name" value="LRR_6"/>
    <property type="match status" value="3"/>
</dbReference>
<organism evidence="3 4">
    <name type="scientific">Polarella glacialis</name>
    <name type="common">Dinoflagellate</name>
    <dbReference type="NCBI Taxonomy" id="89957"/>
    <lineage>
        <taxon>Eukaryota</taxon>
        <taxon>Sar</taxon>
        <taxon>Alveolata</taxon>
        <taxon>Dinophyceae</taxon>
        <taxon>Suessiales</taxon>
        <taxon>Suessiaceae</taxon>
        <taxon>Polarella</taxon>
    </lineage>
</organism>
<dbReference type="EMBL" id="CAJNNW010019529">
    <property type="protein sequence ID" value="CAE8664698.1"/>
    <property type="molecule type" value="Genomic_DNA"/>
</dbReference>
<feature type="compositionally biased region" description="Basic and acidic residues" evidence="2">
    <location>
        <begin position="41"/>
        <end position="79"/>
    </location>
</feature>
<dbReference type="SMART" id="SM00368">
    <property type="entry name" value="LRR_RI"/>
    <property type="match status" value="4"/>
</dbReference>
<keyword evidence="1" id="KW-0677">Repeat</keyword>
<dbReference type="Gene3D" id="3.80.10.10">
    <property type="entry name" value="Ribonuclease Inhibitor"/>
    <property type="match status" value="1"/>
</dbReference>
<evidence type="ECO:0000313" key="3">
    <source>
        <dbReference type="EMBL" id="CAE8664698.1"/>
    </source>
</evidence>
<accession>A0A813J6R0</accession>
<feature type="region of interest" description="Disordered" evidence="2">
    <location>
        <begin position="23"/>
        <end position="100"/>
    </location>
</feature>
<protein>
    <submittedName>
        <fullName evidence="3">Uncharacterized protein</fullName>
    </submittedName>
</protein>
<evidence type="ECO:0000256" key="2">
    <source>
        <dbReference type="SAM" id="MobiDB-lite"/>
    </source>
</evidence>
<dbReference type="AlphaFoldDB" id="A0A813J6R0"/>
<dbReference type="PANTHER" id="PTHR24111">
    <property type="entry name" value="LEUCINE-RICH REPEAT-CONTAINING PROTEIN 34"/>
    <property type="match status" value="1"/>
</dbReference>
<dbReference type="Proteomes" id="UP000626109">
    <property type="component" value="Unassembled WGS sequence"/>
</dbReference>
<dbReference type="InterPro" id="IPR032675">
    <property type="entry name" value="LRR_dom_sf"/>
</dbReference>
<name>A0A813J6R0_POLGL</name>
<dbReference type="SUPFAM" id="SSF52047">
    <property type="entry name" value="RNI-like"/>
    <property type="match status" value="1"/>
</dbReference>
<dbReference type="InterPro" id="IPR001611">
    <property type="entry name" value="Leu-rich_rpt"/>
</dbReference>
<comment type="caution">
    <text evidence="3">The sequence shown here is derived from an EMBL/GenBank/DDBJ whole genome shotgun (WGS) entry which is preliminary data.</text>
</comment>